<dbReference type="SUPFAM" id="SSF51069">
    <property type="entry name" value="Carbonic anhydrase"/>
    <property type="match status" value="1"/>
</dbReference>
<dbReference type="PROSITE" id="PS51144">
    <property type="entry name" value="ALPHA_CA_2"/>
    <property type="match status" value="1"/>
</dbReference>
<dbReference type="Pfam" id="PF00194">
    <property type="entry name" value="Carb_anhydrase"/>
    <property type="match status" value="1"/>
</dbReference>
<dbReference type="InterPro" id="IPR018338">
    <property type="entry name" value="Carbonic_anhydrase_a-class_CS"/>
</dbReference>
<proteinExistence type="inferred from homology"/>
<comment type="caution">
    <text evidence="7">The sequence shown here is derived from an EMBL/GenBank/DDBJ whole genome shotgun (WGS) entry which is preliminary data.</text>
</comment>
<feature type="domain" description="Alpha-carbonic anhydrase" evidence="6">
    <location>
        <begin position="32"/>
        <end position="299"/>
    </location>
</feature>
<dbReference type="PANTHER" id="PTHR18952:SF270">
    <property type="entry name" value="CARBONIC ANHYDRASE"/>
    <property type="match status" value="1"/>
</dbReference>
<dbReference type="EC" id="4.2.1.1" evidence="4"/>
<protein>
    <recommendedName>
        <fullName evidence="4">Carbonic anhydrase</fullName>
        <ecNumber evidence="4">4.2.1.1</ecNumber>
    </recommendedName>
</protein>
<evidence type="ECO:0000313" key="8">
    <source>
        <dbReference type="Proteomes" id="UP000198287"/>
    </source>
</evidence>
<keyword evidence="2 4" id="KW-0479">Metal-binding</keyword>
<dbReference type="InterPro" id="IPR023561">
    <property type="entry name" value="Carbonic_anhydrase_a-class"/>
</dbReference>
<sequence>MVVSVVLVVSLVAFLFTNKGEGAHHPHKNFGDEYTYDVKDMERGPLAWGGECTSGLHQSPIDIRYKDHGVSWGYTKVWFSSQYQQSQKGFFFTNRGHTFQVQLNGNIREPTSSLGLSGAGLHHRYTFSQMHFHWGDRDEVGSEHTLQGQRYPMEIHLVHYKTKYSNLSHALQENSEDHDAVLVLGILCELGLENPSLHPIVDAARLKVVQNPGNKLMFSYQSLNLHKLFPKHLDFVRYMGSLTTPPCTEKVAWTVFLCPISISSEQLEVFRRLHDADEEEYYNYRPLQKRNGRTLKYFKVPDSSETDGSETGSSPGAGGNGGGTQAISLIKTTITNTLQEVNSLFSNIINVLSDAQLCEPEEQYMLELLRSKNITKLSQLQEFKKIGEGITKVKEAKKTKPIK</sequence>
<reference evidence="7 8" key="1">
    <citation type="submission" date="2015-12" db="EMBL/GenBank/DDBJ databases">
        <title>The genome of Folsomia candida.</title>
        <authorList>
            <person name="Faddeeva A."/>
            <person name="Derks M.F."/>
            <person name="Anvar Y."/>
            <person name="Smit S."/>
            <person name="Van Straalen N."/>
            <person name="Roelofs D."/>
        </authorList>
    </citation>
    <scope>NUCLEOTIDE SEQUENCE [LARGE SCALE GENOMIC DNA]</scope>
    <source>
        <strain evidence="7 8">VU population</strain>
        <tissue evidence="7">Whole body</tissue>
    </source>
</reference>
<evidence type="ECO:0000259" key="6">
    <source>
        <dbReference type="PROSITE" id="PS51144"/>
    </source>
</evidence>
<evidence type="ECO:0000256" key="4">
    <source>
        <dbReference type="RuleBase" id="RU367011"/>
    </source>
</evidence>
<evidence type="ECO:0000256" key="2">
    <source>
        <dbReference type="ARBA" id="ARBA00022723"/>
    </source>
</evidence>
<dbReference type="Proteomes" id="UP000198287">
    <property type="component" value="Unassembled WGS sequence"/>
</dbReference>
<dbReference type="SMART" id="SM01057">
    <property type="entry name" value="Carb_anhydrase"/>
    <property type="match status" value="1"/>
</dbReference>
<comment type="catalytic activity">
    <reaction evidence="4">
        <text>hydrogencarbonate + H(+) = CO2 + H2O</text>
        <dbReference type="Rhea" id="RHEA:10748"/>
        <dbReference type="ChEBI" id="CHEBI:15377"/>
        <dbReference type="ChEBI" id="CHEBI:15378"/>
        <dbReference type="ChEBI" id="CHEBI:16526"/>
        <dbReference type="ChEBI" id="CHEBI:17544"/>
        <dbReference type="EC" id="4.2.1.1"/>
    </reaction>
</comment>
<gene>
    <name evidence="7" type="ORF">Fcan01_21147</name>
</gene>
<dbReference type="STRING" id="158441.A0A226DG60"/>
<keyword evidence="3 4" id="KW-0862">Zinc</keyword>
<dbReference type="InterPro" id="IPR001148">
    <property type="entry name" value="CA_dom"/>
</dbReference>
<dbReference type="AlphaFoldDB" id="A0A226DG60"/>
<keyword evidence="4" id="KW-0732">Signal</keyword>
<dbReference type="Gene3D" id="3.10.200.10">
    <property type="entry name" value="Alpha carbonic anhydrase"/>
    <property type="match status" value="1"/>
</dbReference>
<organism evidence="7 8">
    <name type="scientific">Folsomia candida</name>
    <name type="common">Springtail</name>
    <dbReference type="NCBI Taxonomy" id="158441"/>
    <lineage>
        <taxon>Eukaryota</taxon>
        <taxon>Metazoa</taxon>
        <taxon>Ecdysozoa</taxon>
        <taxon>Arthropoda</taxon>
        <taxon>Hexapoda</taxon>
        <taxon>Collembola</taxon>
        <taxon>Entomobryomorpha</taxon>
        <taxon>Isotomoidea</taxon>
        <taxon>Isotomidae</taxon>
        <taxon>Proisotominae</taxon>
        <taxon>Folsomia</taxon>
    </lineage>
</organism>
<evidence type="ECO:0000256" key="5">
    <source>
        <dbReference type="SAM" id="MobiDB-lite"/>
    </source>
</evidence>
<keyword evidence="4" id="KW-0456">Lyase</keyword>
<evidence type="ECO:0000313" key="7">
    <source>
        <dbReference type="EMBL" id="OXA44120.1"/>
    </source>
</evidence>
<dbReference type="OMA" id="SIVCDEP"/>
<evidence type="ECO:0000256" key="3">
    <source>
        <dbReference type="ARBA" id="ARBA00022833"/>
    </source>
</evidence>
<dbReference type="GO" id="GO:0005737">
    <property type="term" value="C:cytoplasm"/>
    <property type="evidence" value="ECO:0007669"/>
    <property type="project" value="TreeGrafter"/>
</dbReference>
<dbReference type="OrthoDB" id="429145at2759"/>
<comment type="cofactor">
    <cofactor evidence="4">
        <name>Zn(2+)</name>
        <dbReference type="ChEBI" id="CHEBI:29105"/>
    </cofactor>
</comment>
<accession>A0A226DG60</accession>
<evidence type="ECO:0000256" key="1">
    <source>
        <dbReference type="ARBA" id="ARBA00010718"/>
    </source>
</evidence>
<dbReference type="GO" id="GO:0008270">
    <property type="term" value="F:zinc ion binding"/>
    <property type="evidence" value="ECO:0007669"/>
    <property type="project" value="UniProtKB-UniRule"/>
</dbReference>
<feature type="chain" id="PRO_5025098815" description="Carbonic anhydrase" evidence="4">
    <location>
        <begin position="23"/>
        <end position="403"/>
    </location>
</feature>
<keyword evidence="8" id="KW-1185">Reference proteome</keyword>
<dbReference type="PANTHER" id="PTHR18952">
    <property type="entry name" value="CARBONIC ANHYDRASE"/>
    <property type="match status" value="1"/>
</dbReference>
<dbReference type="GO" id="GO:0004089">
    <property type="term" value="F:carbonate dehydratase activity"/>
    <property type="evidence" value="ECO:0007669"/>
    <property type="project" value="UniProtKB-UniRule"/>
</dbReference>
<name>A0A226DG60_FOLCA</name>
<comment type="function">
    <text evidence="4">Reversible hydration of carbon dioxide.</text>
</comment>
<feature type="signal peptide" evidence="4">
    <location>
        <begin position="1"/>
        <end position="22"/>
    </location>
</feature>
<dbReference type="CDD" id="cd00326">
    <property type="entry name" value="alpha_CA"/>
    <property type="match status" value="1"/>
</dbReference>
<comment type="similarity">
    <text evidence="1 4">Belongs to the alpha-carbonic anhydrase family.</text>
</comment>
<feature type="region of interest" description="Disordered" evidence="5">
    <location>
        <begin position="299"/>
        <end position="322"/>
    </location>
</feature>
<dbReference type="PROSITE" id="PS00162">
    <property type="entry name" value="ALPHA_CA_1"/>
    <property type="match status" value="1"/>
</dbReference>
<dbReference type="InterPro" id="IPR036398">
    <property type="entry name" value="CA_dom_sf"/>
</dbReference>
<dbReference type="EMBL" id="LNIX01000020">
    <property type="protein sequence ID" value="OXA44120.1"/>
    <property type="molecule type" value="Genomic_DNA"/>
</dbReference>